<protein>
    <recommendedName>
        <fullName evidence="2">KxDL domain-containing protein</fullName>
    </recommendedName>
</protein>
<reference evidence="3 4" key="1">
    <citation type="submission" date="2022-07" db="EMBL/GenBank/DDBJ databases">
        <title>Genome-wide signatures of adaptation to extreme environments.</title>
        <authorList>
            <person name="Cho C.H."/>
            <person name="Yoon H.S."/>
        </authorList>
    </citation>
    <scope>NUCLEOTIDE SEQUENCE [LARGE SCALE GENOMIC DNA]</scope>
    <source>
        <strain evidence="3 4">108.79 E11</strain>
    </source>
</reference>
<proteinExistence type="inferred from homology"/>
<sequence length="91" mass="10710">MSRLFSLVDKDKVADIREQQKRITDKLSSNTAKVEECVRELSQLYEETCSDFQRTLGKIRQLKEDLEYMDRVLNTLHQKKEGDSQQETGEK</sequence>
<evidence type="ECO:0000259" key="2">
    <source>
        <dbReference type="Pfam" id="PF10241"/>
    </source>
</evidence>
<comment type="caution">
    <text evidence="3">The sequence shown here is derived from an EMBL/GenBank/DDBJ whole genome shotgun (WGS) entry which is preliminary data.</text>
</comment>
<evidence type="ECO:0000256" key="1">
    <source>
        <dbReference type="ARBA" id="ARBA00005913"/>
    </source>
</evidence>
<organism evidence="3 4">
    <name type="scientific">Galdieria yellowstonensis</name>
    <dbReference type="NCBI Taxonomy" id="3028027"/>
    <lineage>
        <taxon>Eukaryota</taxon>
        <taxon>Rhodophyta</taxon>
        <taxon>Bangiophyceae</taxon>
        <taxon>Galdieriales</taxon>
        <taxon>Galdieriaceae</taxon>
        <taxon>Galdieria</taxon>
    </lineage>
</organism>
<accession>A0AAV9IJX4</accession>
<dbReference type="EMBL" id="JANCYU010000056">
    <property type="protein sequence ID" value="KAK4527800.1"/>
    <property type="molecule type" value="Genomic_DNA"/>
</dbReference>
<dbReference type="Pfam" id="PF10241">
    <property type="entry name" value="KxDL"/>
    <property type="match status" value="1"/>
</dbReference>
<gene>
    <name evidence="3" type="ORF">GAYE_SCF45G5731</name>
</gene>
<dbReference type="AlphaFoldDB" id="A0AAV9IJX4"/>
<comment type="similarity">
    <text evidence="1">Belongs to the KXD1 family.</text>
</comment>
<dbReference type="Proteomes" id="UP001300502">
    <property type="component" value="Unassembled WGS sequence"/>
</dbReference>
<evidence type="ECO:0000313" key="3">
    <source>
        <dbReference type="EMBL" id="KAK4527800.1"/>
    </source>
</evidence>
<dbReference type="InterPro" id="IPR019371">
    <property type="entry name" value="KxDL_dom"/>
</dbReference>
<keyword evidence="4" id="KW-1185">Reference proteome</keyword>
<feature type="domain" description="KxDL" evidence="2">
    <location>
        <begin position="4"/>
        <end position="79"/>
    </location>
</feature>
<evidence type="ECO:0000313" key="4">
    <source>
        <dbReference type="Proteomes" id="UP001300502"/>
    </source>
</evidence>
<name>A0AAV9IJX4_9RHOD</name>